<reference evidence="7" key="1">
    <citation type="submission" date="2015-06" db="UniProtKB">
        <authorList>
            <consortium name="EnsemblPlants"/>
        </authorList>
    </citation>
    <scope>IDENTIFICATION</scope>
</reference>
<organism evidence="7">
    <name type="scientific">Aegilops tauschii</name>
    <name type="common">Tausch's goatgrass</name>
    <name type="synonym">Aegilops squarrosa</name>
    <dbReference type="NCBI Taxonomy" id="37682"/>
    <lineage>
        <taxon>Eukaryota</taxon>
        <taxon>Viridiplantae</taxon>
        <taxon>Streptophyta</taxon>
        <taxon>Embryophyta</taxon>
        <taxon>Tracheophyta</taxon>
        <taxon>Spermatophyta</taxon>
        <taxon>Magnoliopsida</taxon>
        <taxon>Liliopsida</taxon>
        <taxon>Poales</taxon>
        <taxon>Poaceae</taxon>
        <taxon>BOP clade</taxon>
        <taxon>Pooideae</taxon>
        <taxon>Triticodae</taxon>
        <taxon>Triticeae</taxon>
        <taxon>Triticinae</taxon>
        <taxon>Aegilops</taxon>
    </lineage>
</organism>
<keyword evidence="2" id="KW-0805">Transcription regulation</keyword>
<evidence type="ECO:0000256" key="5">
    <source>
        <dbReference type="ARBA" id="ARBA00023242"/>
    </source>
</evidence>
<evidence type="ECO:0000256" key="2">
    <source>
        <dbReference type="ARBA" id="ARBA00023015"/>
    </source>
</evidence>
<dbReference type="GO" id="GO:0003677">
    <property type="term" value="F:DNA binding"/>
    <property type="evidence" value="ECO:0007669"/>
    <property type="project" value="UniProtKB-KW"/>
</dbReference>
<evidence type="ECO:0000313" key="7">
    <source>
        <dbReference type="EnsemblPlants" id="EMT32482"/>
    </source>
</evidence>
<name>M8CXQ4_AEGTA</name>
<dbReference type="SMART" id="SM00432">
    <property type="entry name" value="MADS"/>
    <property type="match status" value="1"/>
</dbReference>
<dbReference type="EnsemblPlants" id="EMT32482">
    <property type="protein sequence ID" value="EMT32482"/>
    <property type="gene ID" value="F775_44051"/>
</dbReference>
<evidence type="ECO:0000256" key="3">
    <source>
        <dbReference type="ARBA" id="ARBA00023125"/>
    </source>
</evidence>
<feature type="region of interest" description="Disordered" evidence="6">
    <location>
        <begin position="56"/>
        <end position="86"/>
    </location>
</feature>
<protein>
    <submittedName>
        <fullName evidence="7">Uncharacterized protein</fullName>
    </submittedName>
</protein>
<dbReference type="GO" id="GO:0046983">
    <property type="term" value="F:protein dimerization activity"/>
    <property type="evidence" value="ECO:0007669"/>
    <property type="project" value="InterPro"/>
</dbReference>
<accession>M8CXQ4</accession>
<evidence type="ECO:0000256" key="1">
    <source>
        <dbReference type="ARBA" id="ARBA00004123"/>
    </source>
</evidence>
<comment type="subcellular location">
    <subcellularLocation>
        <location evidence="1">Nucleus</location>
    </subcellularLocation>
</comment>
<keyword evidence="5" id="KW-0539">Nucleus</keyword>
<keyword evidence="4" id="KW-0804">Transcription</keyword>
<dbReference type="Pfam" id="PF00319">
    <property type="entry name" value="SRF-TF"/>
    <property type="match status" value="1"/>
</dbReference>
<keyword evidence="3" id="KW-0238">DNA-binding</keyword>
<dbReference type="AlphaFoldDB" id="M8CXQ4"/>
<evidence type="ECO:0000256" key="6">
    <source>
        <dbReference type="SAM" id="MobiDB-lite"/>
    </source>
</evidence>
<sequence length="86" mass="9890">MVAKRKGGNGRKKTVPRRIIKEDARYVCFSKRKQGLFNKASEQALLTGAQTLRRQHGEMRTELVERKKRKKSVNEALPQEHATGTR</sequence>
<dbReference type="InterPro" id="IPR002100">
    <property type="entry name" value="TF_MADSbox"/>
</dbReference>
<evidence type="ECO:0000256" key="4">
    <source>
        <dbReference type="ARBA" id="ARBA00023163"/>
    </source>
</evidence>
<dbReference type="InterPro" id="IPR036879">
    <property type="entry name" value="TF_MADSbox_sf"/>
</dbReference>
<feature type="compositionally biased region" description="Basic and acidic residues" evidence="6">
    <location>
        <begin position="56"/>
        <end position="65"/>
    </location>
</feature>
<dbReference type="GO" id="GO:0005634">
    <property type="term" value="C:nucleus"/>
    <property type="evidence" value="ECO:0007669"/>
    <property type="project" value="UniProtKB-SubCell"/>
</dbReference>
<dbReference type="Gene3D" id="3.40.1810.10">
    <property type="entry name" value="Transcription factor, MADS-box"/>
    <property type="match status" value="1"/>
</dbReference>
<dbReference type="SUPFAM" id="SSF55455">
    <property type="entry name" value="SRF-like"/>
    <property type="match status" value="1"/>
</dbReference>
<dbReference type="PROSITE" id="PS50066">
    <property type="entry name" value="MADS_BOX_2"/>
    <property type="match status" value="1"/>
</dbReference>
<proteinExistence type="predicted"/>